<dbReference type="EMBL" id="PPTA01000024">
    <property type="protein sequence ID" value="TFA98002.1"/>
    <property type="molecule type" value="Genomic_DNA"/>
</dbReference>
<evidence type="ECO:0000313" key="3">
    <source>
        <dbReference type="Proteomes" id="UP001642720"/>
    </source>
</evidence>
<gene>
    <name evidence="2" type="ORF">CCMA1212_010235</name>
</gene>
<feature type="compositionally biased region" description="Polar residues" evidence="1">
    <location>
        <begin position="1"/>
        <end position="11"/>
    </location>
</feature>
<dbReference type="GeneID" id="300581737"/>
<evidence type="ECO:0000256" key="1">
    <source>
        <dbReference type="SAM" id="MobiDB-lite"/>
    </source>
</evidence>
<sequence length="124" mass="13589">MASGQQQQSSGKNRKKRDTEEEEEEEEEAAAAAAVAGNKAKLPSHGYTESRLNDDNRKEQQKPELGNKKNQKIKASKVVAVKSTRARIERLGVTGSSKFSCQVRNWWAARFPTCDAELLAGVGG</sequence>
<name>A0ABY2GSV6_9HYPO</name>
<accession>A0ABY2GSV6</accession>
<dbReference type="Proteomes" id="UP001642720">
    <property type="component" value="Unassembled WGS sequence"/>
</dbReference>
<keyword evidence="3" id="KW-1185">Reference proteome</keyword>
<proteinExistence type="predicted"/>
<reference evidence="2 3" key="1">
    <citation type="submission" date="2018-01" db="EMBL/GenBank/DDBJ databases">
        <title>Genome characterization of the sugarcane-associated fungus Trichoderma ghanense CCMA-1212 and their application in lignocelulose bioconversion.</title>
        <authorList>
            <person name="Steindorff A.S."/>
            <person name="Mendes T.D."/>
            <person name="Vilela E.S.D."/>
            <person name="Rodrigues D.S."/>
            <person name="Formighieri E.F."/>
            <person name="Melo I.S."/>
            <person name="Favaro L.C.L."/>
        </authorList>
    </citation>
    <scope>NUCLEOTIDE SEQUENCE [LARGE SCALE GENOMIC DNA]</scope>
    <source>
        <strain evidence="2 3">CCMA-1212</strain>
    </source>
</reference>
<feature type="region of interest" description="Disordered" evidence="1">
    <location>
        <begin position="1"/>
        <end position="76"/>
    </location>
</feature>
<dbReference type="RefSeq" id="XP_073554204.1">
    <property type="nucleotide sequence ID" value="XM_073707287.1"/>
</dbReference>
<comment type="caution">
    <text evidence="2">The sequence shown here is derived from an EMBL/GenBank/DDBJ whole genome shotgun (WGS) entry which is preliminary data.</text>
</comment>
<evidence type="ECO:0000313" key="2">
    <source>
        <dbReference type="EMBL" id="TFA98002.1"/>
    </source>
</evidence>
<protein>
    <submittedName>
        <fullName evidence="2">Uncharacterized protein</fullName>
    </submittedName>
</protein>
<feature type="compositionally biased region" description="Acidic residues" evidence="1">
    <location>
        <begin position="20"/>
        <end position="29"/>
    </location>
</feature>
<feature type="compositionally biased region" description="Basic and acidic residues" evidence="1">
    <location>
        <begin position="51"/>
        <end position="67"/>
    </location>
</feature>
<organism evidence="2 3">
    <name type="scientific">Trichoderma ghanense</name>
    <dbReference type="NCBI Taxonomy" id="65468"/>
    <lineage>
        <taxon>Eukaryota</taxon>
        <taxon>Fungi</taxon>
        <taxon>Dikarya</taxon>
        <taxon>Ascomycota</taxon>
        <taxon>Pezizomycotina</taxon>
        <taxon>Sordariomycetes</taxon>
        <taxon>Hypocreomycetidae</taxon>
        <taxon>Hypocreales</taxon>
        <taxon>Hypocreaceae</taxon>
        <taxon>Trichoderma</taxon>
    </lineage>
</organism>